<comment type="similarity">
    <text evidence="1 4">Belongs to the ATG13 family. Fungi subfamily.</text>
</comment>
<dbReference type="Gene3D" id="3.30.900.10">
    <property type="entry name" value="HORMA domain"/>
    <property type="match status" value="1"/>
</dbReference>
<dbReference type="GO" id="GO:0034727">
    <property type="term" value="P:piecemeal microautophagy of the nucleus"/>
    <property type="evidence" value="ECO:0007669"/>
    <property type="project" value="TreeGrafter"/>
</dbReference>
<feature type="region of interest" description="Disordered" evidence="5">
    <location>
        <begin position="84"/>
        <end position="104"/>
    </location>
</feature>
<dbReference type="GO" id="GO:0005829">
    <property type="term" value="C:cytosol"/>
    <property type="evidence" value="ECO:0007669"/>
    <property type="project" value="TreeGrafter"/>
</dbReference>
<reference evidence="7 8" key="1">
    <citation type="submission" date="2016-07" db="EMBL/GenBank/DDBJ databases">
        <title>Pervasive Adenine N6-methylation of Active Genes in Fungi.</title>
        <authorList>
            <consortium name="DOE Joint Genome Institute"/>
            <person name="Mondo S.J."/>
            <person name="Dannebaum R.O."/>
            <person name="Kuo R.C."/>
            <person name="Labutti K."/>
            <person name="Haridas S."/>
            <person name="Kuo A."/>
            <person name="Salamov A."/>
            <person name="Ahrendt S.R."/>
            <person name="Lipzen A."/>
            <person name="Sullivan W."/>
            <person name="Andreopoulos W.B."/>
            <person name="Clum A."/>
            <person name="Lindquist E."/>
            <person name="Daum C."/>
            <person name="Ramamoorthy G.K."/>
            <person name="Gryganskyi A."/>
            <person name="Culley D."/>
            <person name="Magnuson J.K."/>
            <person name="James T.Y."/>
            <person name="O'Malley M.A."/>
            <person name="Stajich J.E."/>
            <person name="Spatafora J.W."/>
            <person name="Visel A."/>
            <person name="Grigoriev I.V."/>
        </authorList>
    </citation>
    <scope>NUCLEOTIDE SEQUENCE [LARGE SCALE GENOMIC DNA]</scope>
    <source>
        <strain evidence="7 8">CBS 129021</strain>
    </source>
</reference>
<name>A0A1Y2DTQ5_9PEZI</name>
<feature type="compositionally biased region" description="Polar residues" evidence="5">
    <location>
        <begin position="764"/>
        <end position="776"/>
    </location>
</feature>
<feature type="compositionally biased region" description="Low complexity" evidence="5">
    <location>
        <begin position="744"/>
        <end position="761"/>
    </location>
</feature>
<feature type="compositionally biased region" description="Low complexity" evidence="5">
    <location>
        <begin position="85"/>
        <end position="94"/>
    </location>
</feature>
<dbReference type="GO" id="GO:0034497">
    <property type="term" value="P:protein localization to phagophore assembly site"/>
    <property type="evidence" value="ECO:0007669"/>
    <property type="project" value="TreeGrafter"/>
</dbReference>
<dbReference type="Gene3D" id="6.10.140.1900">
    <property type="match status" value="1"/>
</dbReference>
<organism evidence="7 8">
    <name type="scientific">Pseudomassariella vexata</name>
    <dbReference type="NCBI Taxonomy" id="1141098"/>
    <lineage>
        <taxon>Eukaryota</taxon>
        <taxon>Fungi</taxon>
        <taxon>Dikarya</taxon>
        <taxon>Ascomycota</taxon>
        <taxon>Pezizomycotina</taxon>
        <taxon>Sordariomycetes</taxon>
        <taxon>Xylariomycetidae</taxon>
        <taxon>Amphisphaeriales</taxon>
        <taxon>Pseudomassariaceae</taxon>
        <taxon>Pseudomassariella</taxon>
    </lineage>
</organism>
<dbReference type="RefSeq" id="XP_040714497.1">
    <property type="nucleotide sequence ID" value="XM_040854422.1"/>
</dbReference>
<evidence type="ECO:0000313" key="7">
    <source>
        <dbReference type="EMBL" id="ORY62661.1"/>
    </source>
</evidence>
<feature type="region of interest" description="Disordered" evidence="5">
    <location>
        <begin position="543"/>
        <end position="597"/>
    </location>
</feature>
<feature type="region of interest" description="Disordered" evidence="5">
    <location>
        <begin position="307"/>
        <end position="492"/>
    </location>
</feature>
<evidence type="ECO:0000256" key="5">
    <source>
        <dbReference type="SAM" id="MobiDB-lite"/>
    </source>
</evidence>
<feature type="domain" description="Autophagy-related protein 13 N-terminal" evidence="6">
    <location>
        <begin position="11"/>
        <end position="225"/>
    </location>
</feature>
<evidence type="ECO:0000259" key="6">
    <source>
        <dbReference type="Pfam" id="PF10033"/>
    </source>
</evidence>
<gene>
    <name evidence="7" type="ORF">BCR38DRAFT_245073</name>
</gene>
<feature type="region of interest" description="Disordered" evidence="5">
    <location>
        <begin position="638"/>
        <end position="687"/>
    </location>
</feature>
<evidence type="ECO:0000256" key="1">
    <source>
        <dbReference type="ARBA" id="ARBA00005246"/>
    </source>
</evidence>
<evidence type="ECO:0000313" key="8">
    <source>
        <dbReference type="Proteomes" id="UP000193689"/>
    </source>
</evidence>
<dbReference type="Pfam" id="PF10033">
    <property type="entry name" value="ATG13"/>
    <property type="match status" value="1"/>
</dbReference>
<feature type="compositionally biased region" description="Gly residues" evidence="5">
    <location>
        <begin position="827"/>
        <end position="836"/>
    </location>
</feature>
<accession>A0A1Y2DTQ5</accession>
<feature type="region of interest" description="Disordered" evidence="5">
    <location>
        <begin position="510"/>
        <end position="529"/>
    </location>
</feature>
<feature type="compositionally biased region" description="Polar residues" evidence="5">
    <location>
        <begin position="381"/>
        <end position="402"/>
    </location>
</feature>
<evidence type="ECO:0000256" key="2">
    <source>
        <dbReference type="ARBA" id="ARBA00013801"/>
    </source>
</evidence>
<feature type="compositionally biased region" description="Low complexity" evidence="5">
    <location>
        <begin position="545"/>
        <end position="563"/>
    </location>
</feature>
<feature type="compositionally biased region" description="Low complexity" evidence="5">
    <location>
        <begin position="459"/>
        <end position="477"/>
    </location>
</feature>
<dbReference type="GeneID" id="63770634"/>
<dbReference type="InterPro" id="IPR036570">
    <property type="entry name" value="HORMA_dom_sf"/>
</dbReference>
<dbReference type="Proteomes" id="UP000193689">
    <property type="component" value="Unassembled WGS sequence"/>
</dbReference>
<feature type="compositionally biased region" description="Polar residues" evidence="5">
    <location>
        <begin position="353"/>
        <end position="365"/>
    </location>
</feature>
<dbReference type="InParanoid" id="A0A1Y2DTQ5"/>
<feature type="compositionally biased region" description="Polar residues" evidence="5">
    <location>
        <begin position="309"/>
        <end position="318"/>
    </location>
</feature>
<dbReference type="InterPro" id="IPR018731">
    <property type="entry name" value="Atg13_N"/>
</dbReference>
<dbReference type="OrthoDB" id="70161at2759"/>
<sequence length="848" mass="91399">MIVTPILVGKTQERRMSRWFQLDTDDIEDFRDEFRTWKQCGGFENRPTPLVIETYLDTSRLKSGQSMVIHDENGKRWDVVEALNSSDQSSDSSSGRPGKPNTQVTLERWRVELKGSPPDDPEEFGPVLPTVYKKAIVLFRSIYTTTGILPAWRLSRNSKSKSTHPALQVRCRVISGDSRSPGSDTLRTPLFEGRGDVSTDYMFGNLEVPVGRFYVSVSYRNNCNFQVVETESLLSSRIGLAITDDFFKPSLSNRGDGRRESTTEIGSLPYHRNARDVTENHQRYGSLSTFHGEGPLGTSPITALRQVQAPGSDTTSPPESRPASVEMPPHSVLIGPARPPLRGQDGTDRRPSVSFQPFKQGSLSGSPVPRMHDLDVPASPHSYSRGSGLSALTHTRNRSSLTAGMPASLRGGPPPAPDTPVAGSPKPSAANRFSSSFTHRRSRTYFGGTSRAGDDDQNSSGKQSLSSSVVQPGSGLLNEGGTGGSSGSFQTDDDNIQEFLKALDSKRTLQSFEPSKKGESATKRTTAQLSKFHLMRESNNALTESMNSSMQLQRSSSSSSRQLANVPGMSTSSSPGKPLSPHTPHTPAIPSRLSENSSVEYAIPARAASRSRIDGDNEVSEIPANAPVTQDGTIAIDIPLSPRPYPHVRRSSSVAQQNRVLVDDDDVDAHRSMSLGTDDRDDREPPSLSALLGRHEALTDGAADSPALQVPTDIRAAESSEMLQQGSSSSAEREIRPPGGLFTGPSGSSHGRRYGSSAGRGITPPQSGNSSVTGPSSRYGRAYARGGATGLGVSGGPAEEMEEEPLLFDMSEIGRELSRRSLEEGRGGGSMGSGDRGGYESSHRSRRW</sequence>
<feature type="compositionally biased region" description="Basic and acidic residues" evidence="5">
    <location>
        <begin position="837"/>
        <end position="848"/>
    </location>
</feature>
<dbReference type="EMBL" id="MCFJ01000009">
    <property type="protein sequence ID" value="ORY62661.1"/>
    <property type="molecule type" value="Genomic_DNA"/>
</dbReference>
<dbReference type="GO" id="GO:1990316">
    <property type="term" value="C:Atg1/ULK1 kinase complex"/>
    <property type="evidence" value="ECO:0007669"/>
    <property type="project" value="InterPro"/>
</dbReference>
<dbReference type="PANTHER" id="PTHR13430:SF4">
    <property type="entry name" value="AUTOPHAGY-RELATED PROTEIN 13"/>
    <property type="match status" value="1"/>
</dbReference>
<feature type="compositionally biased region" description="Basic and acidic residues" evidence="5">
    <location>
        <begin position="812"/>
        <end position="826"/>
    </location>
</feature>
<protein>
    <recommendedName>
        <fullName evidence="2 4">Autophagy-related protein 13</fullName>
    </recommendedName>
</protein>
<dbReference type="PANTHER" id="PTHR13430">
    <property type="match status" value="1"/>
</dbReference>
<dbReference type="GO" id="GO:0000407">
    <property type="term" value="C:phagophore assembly site"/>
    <property type="evidence" value="ECO:0007669"/>
    <property type="project" value="TreeGrafter"/>
</dbReference>
<dbReference type="InterPro" id="IPR040182">
    <property type="entry name" value="ATG13"/>
</dbReference>
<evidence type="ECO:0000256" key="3">
    <source>
        <dbReference type="ARBA" id="ARBA00023006"/>
    </source>
</evidence>
<keyword evidence="8" id="KW-1185">Reference proteome</keyword>
<proteinExistence type="inferred from homology"/>
<dbReference type="STRING" id="1141098.A0A1Y2DTQ5"/>
<dbReference type="AlphaFoldDB" id="A0A1Y2DTQ5"/>
<dbReference type="GO" id="GO:0000423">
    <property type="term" value="P:mitophagy"/>
    <property type="evidence" value="ECO:0007669"/>
    <property type="project" value="TreeGrafter"/>
</dbReference>
<feature type="compositionally biased region" description="Low complexity" evidence="5">
    <location>
        <begin position="719"/>
        <end position="730"/>
    </location>
</feature>
<evidence type="ECO:0000256" key="4">
    <source>
        <dbReference type="RuleBase" id="RU361214"/>
    </source>
</evidence>
<feature type="region of interest" description="Disordered" evidence="5">
    <location>
        <begin position="719"/>
        <end position="848"/>
    </location>
</feature>
<keyword evidence="3 4" id="KW-0072">Autophagy</keyword>
<comment type="caution">
    <text evidence="7">The sequence shown here is derived from an EMBL/GenBank/DDBJ whole genome shotgun (WGS) entry which is preliminary data.</text>
</comment>